<evidence type="ECO:0000313" key="6">
    <source>
        <dbReference type="Proteomes" id="UP000662678"/>
    </source>
</evidence>
<keyword evidence="1" id="KW-0805">Transcription regulation</keyword>
<dbReference type="Gene3D" id="1.10.10.60">
    <property type="entry name" value="Homeodomain-like"/>
    <property type="match status" value="2"/>
</dbReference>
<dbReference type="InterPro" id="IPR050204">
    <property type="entry name" value="AraC_XylS_family_regulators"/>
</dbReference>
<protein>
    <recommendedName>
        <fullName evidence="4">HTH araC/xylS-type domain-containing protein</fullName>
    </recommendedName>
</protein>
<reference evidence="6" key="1">
    <citation type="journal article" date="2019" name="Int. J. Syst. Evol. Microbiol.">
        <title>The Global Catalogue of Microorganisms (GCM) 10K type strain sequencing project: providing services to taxonomists for standard genome sequencing and annotation.</title>
        <authorList>
            <consortium name="The Broad Institute Genomics Platform"/>
            <consortium name="The Broad Institute Genome Sequencing Center for Infectious Disease"/>
            <person name="Wu L."/>
            <person name="Ma J."/>
        </authorList>
    </citation>
    <scope>NUCLEOTIDE SEQUENCE [LARGE SCALE GENOMIC DNA]</scope>
    <source>
        <strain evidence="6">KCTC 23713</strain>
    </source>
</reference>
<dbReference type="PROSITE" id="PS01124">
    <property type="entry name" value="HTH_ARAC_FAMILY_2"/>
    <property type="match status" value="1"/>
</dbReference>
<name>A0ABQ3HCD0_9NEIS</name>
<dbReference type="InterPro" id="IPR009057">
    <property type="entry name" value="Homeodomain-like_sf"/>
</dbReference>
<gene>
    <name evidence="5" type="ORF">GCM10011419_25240</name>
</gene>
<dbReference type="PRINTS" id="PR00032">
    <property type="entry name" value="HTHARAC"/>
</dbReference>
<dbReference type="SMART" id="SM00342">
    <property type="entry name" value="HTH_ARAC"/>
    <property type="match status" value="1"/>
</dbReference>
<dbReference type="RefSeq" id="WP_189354249.1">
    <property type="nucleotide sequence ID" value="NZ_BMYP01000038.1"/>
</dbReference>
<evidence type="ECO:0000256" key="3">
    <source>
        <dbReference type="ARBA" id="ARBA00023163"/>
    </source>
</evidence>
<evidence type="ECO:0000313" key="5">
    <source>
        <dbReference type="EMBL" id="GHD80496.1"/>
    </source>
</evidence>
<dbReference type="Pfam" id="PF12833">
    <property type="entry name" value="HTH_18"/>
    <property type="match status" value="1"/>
</dbReference>
<keyword evidence="3" id="KW-0804">Transcription</keyword>
<accession>A0ABQ3HCD0</accession>
<dbReference type="PANTHER" id="PTHR46796">
    <property type="entry name" value="HTH-TYPE TRANSCRIPTIONAL ACTIVATOR RHAS-RELATED"/>
    <property type="match status" value="1"/>
</dbReference>
<proteinExistence type="predicted"/>
<dbReference type="PANTHER" id="PTHR46796:SF2">
    <property type="entry name" value="TRANSCRIPTIONAL REGULATORY PROTEIN"/>
    <property type="match status" value="1"/>
</dbReference>
<dbReference type="EMBL" id="BMYP01000038">
    <property type="protein sequence ID" value="GHD80496.1"/>
    <property type="molecule type" value="Genomic_DNA"/>
</dbReference>
<dbReference type="InterPro" id="IPR020449">
    <property type="entry name" value="Tscrpt_reg_AraC-type_HTH"/>
</dbReference>
<dbReference type="SUPFAM" id="SSF46689">
    <property type="entry name" value="Homeodomain-like"/>
    <property type="match status" value="2"/>
</dbReference>
<dbReference type="PROSITE" id="PS00041">
    <property type="entry name" value="HTH_ARAC_FAMILY_1"/>
    <property type="match status" value="1"/>
</dbReference>
<evidence type="ECO:0000259" key="4">
    <source>
        <dbReference type="PROSITE" id="PS01124"/>
    </source>
</evidence>
<keyword evidence="6" id="KW-1185">Reference proteome</keyword>
<keyword evidence="2" id="KW-0238">DNA-binding</keyword>
<comment type="caution">
    <text evidence="5">The sequence shown here is derived from an EMBL/GenBank/DDBJ whole genome shotgun (WGS) entry which is preliminary data.</text>
</comment>
<dbReference type="InterPro" id="IPR018060">
    <property type="entry name" value="HTH_AraC"/>
</dbReference>
<feature type="domain" description="HTH araC/xylS-type" evidence="4">
    <location>
        <begin position="10"/>
        <end position="107"/>
    </location>
</feature>
<evidence type="ECO:0000256" key="2">
    <source>
        <dbReference type="ARBA" id="ARBA00023125"/>
    </source>
</evidence>
<evidence type="ECO:0000256" key="1">
    <source>
        <dbReference type="ARBA" id="ARBA00023015"/>
    </source>
</evidence>
<sequence>MPADRHANLEKVRQQLCDSSETSLRLATLAEQCQLSPYQLLRQFRQQYGITPHAYWSQHRLQMARRLLRGDAPLADIAQQCGFADQSHLTRAFKRQFGLPPGRYRHPGR</sequence>
<dbReference type="Proteomes" id="UP000662678">
    <property type="component" value="Unassembled WGS sequence"/>
</dbReference>
<dbReference type="InterPro" id="IPR018062">
    <property type="entry name" value="HTH_AraC-typ_CS"/>
</dbReference>
<organism evidence="5 6">
    <name type="scientific">Vogesella fluminis</name>
    <dbReference type="NCBI Taxonomy" id="1069161"/>
    <lineage>
        <taxon>Bacteria</taxon>
        <taxon>Pseudomonadati</taxon>
        <taxon>Pseudomonadota</taxon>
        <taxon>Betaproteobacteria</taxon>
        <taxon>Neisseriales</taxon>
        <taxon>Chromobacteriaceae</taxon>
        <taxon>Vogesella</taxon>
    </lineage>
</organism>